<evidence type="ECO:0000256" key="4">
    <source>
        <dbReference type="ARBA" id="ARBA00011010"/>
    </source>
</evidence>
<dbReference type="SUPFAM" id="SSF74924">
    <property type="entry name" value="Cap-Gly domain"/>
    <property type="match status" value="1"/>
</dbReference>
<dbReference type="SMART" id="SM01052">
    <property type="entry name" value="CAP_GLY"/>
    <property type="match status" value="1"/>
</dbReference>
<proteinExistence type="inferred from homology"/>
<comment type="similarity">
    <text evidence="4">Belongs to the dynactin 150 kDa subunit family.</text>
</comment>
<feature type="compositionally biased region" description="Acidic residues" evidence="14">
    <location>
        <begin position="356"/>
        <end position="374"/>
    </location>
</feature>
<keyword evidence="5" id="KW-0963">Cytoplasm</keyword>
<keyword evidence="12" id="KW-0131">Cell cycle</keyword>
<evidence type="ECO:0000256" key="8">
    <source>
        <dbReference type="ARBA" id="ARBA00022776"/>
    </source>
</evidence>
<feature type="compositionally biased region" description="Polar residues" evidence="14">
    <location>
        <begin position="314"/>
        <end position="324"/>
    </location>
</feature>
<evidence type="ECO:0000256" key="11">
    <source>
        <dbReference type="ARBA" id="ARBA00023212"/>
    </source>
</evidence>
<reference evidence="16" key="2">
    <citation type="submission" date="2016-04" db="EMBL/GenBank/DDBJ databases">
        <authorList>
            <person name="Evans L.H."/>
            <person name="Alamgir A."/>
            <person name="Owens N."/>
            <person name="Weber N.D."/>
            <person name="Virtaneva K."/>
            <person name="Barbian K."/>
            <person name="Babar A."/>
            <person name="Rosenke K."/>
        </authorList>
    </citation>
    <scope>NUCLEOTIDE SEQUENCE</scope>
    <source>
        <strain evidence="16">UB2112</strain>
    </source>
</reference>
<evidence type="ECO:0000256" key="9">
    <source>
        <dbReference type="ARBA" id="ARBA00023017"/>
    </source>
</evidence>
<evidence type="ECO:0000313" key="18">
    <source>
        <dbReference type="Proteomes" id="UP000179920"/>
    </source>
</evidence>
<dbReference type="Gene3D" id="2.30.30.190">
    <property type="entry name" value="CAP Gly-rich-like domain"/>
    <property type="match status" value="1"/>
</dbReference>
<dbReference type="Proteomes" id="UP000179920">
    <property type="component" value="Chromosome XIV"/>
</dbReference>
<feature type="compositionally biased region" description="Polar residues" evidence="14">
    <location>
        <begin position="337"/>
        <end position="351"/>
    </location>
</feature>
<evidence type="ECO:0000313" key="16">
    <source>
        <dbReference type="EMBL" id="SAM84540.1"/>
    </source>
</evidence>
<evidence type="ECO:0000313" key="17">
    <source>
        <dbReference type="EMBL" id="SYW77951.1"/>
    </source>
</evidence>
<feature type="region of interest" description="Disordered" evidence="14">
    <location>
        <begin position="1463"/>
        <end position="1484"/>
    </location>
</feature>
<name>A0A1K0G9R8_9BASI</name>
<dbReference type="Pfam" id="PF12455">
    <property type="entry name" value="Dynactin"/>
    <property type="match status" value="1"/>
</dbReference>
<dbReference type="GO" id="GO:0005819">
    <property type="term" value="C:spindle"/>
    <property type="evidence" value="ECO:0007669"/>
    <property type="project" value="UniProtKB-SubCell"/>
</dbReference>
<evidence type="ECO:0000256" key="5">
    <source>
        <dbReference type="ARBA" id="ARBA00022490"/>
    </source>
</evidence>
<dbReference type="Pfam" id="PF01302">
    <property type="entry name" value="CAP_GLY"/>
    <property type="match status" value="1"/>
</dbReference>
<evidence type="ECO:0000259" key="15">
    <source>
        <dbReference type="PROSITE" id="PS50245"/>
    </source>
</evidence>
<evidence type="ECO:0000256" key="2">
    <source>
        <dbReference type="ARBA" id="ARBA00004186"/>
    </source>
</evidence>
<dbReference type="InterPro" id="IPR000938">
    <property type="entry name" value="CAP-Gly_domain"/>
</dbReference>
<evidence type="ECO:0000256" key="7">
    <source>
        <dbReference type="ARBA" id="ARBA00022701"/>
    </source>
</evidence>
<dbReference type="PROSITE" id="PS50245">
    <property type="entry name" value="CAP_GLY_2"/>
    <property type="match status" value="1"/>
</dbReference>
<feature type="domain" description="CAP-Gly" evidence="15">
    <location>
        <begin position="34"/>
        <end position="76"/>
    </location>
</feature>
<feature type="compositionally biased region" description="Low complexity" evidence="14">
    <location>
        <begin position="98"/>
        <end position="174"/>
    </location>
</feature>
<reference evidence="17" key="3">
    <citation type="submission" date="2018-08" db="EMBL/GenBank/DDBJ databases">
        <authorList>
            <person name="Guldener U."/>
        </authorList>
    </citation>
    <scope>NUCLEOTIDE SEQUENCE</scope>
    <source>
        <strain evidence="17">UB2</strain>
    </source>
</reference>
<dbReference type="GO" id="GO:0005814">
    <property type="term" value="C:centriole"/>
    <property type="evidence" value="ECO:0007669"/>
    <property type="project" value="UniProtKB-SubCell"/>
</dbReference>
<organism evidence="16 18">
    <name type="scientific">Ustilago bromivora</name>
    <dbReference type="NCBI Taxonomy" id="307758"/>
    <lineage>
        <taxon>Eukaryota</taxon>
        <taxon>Fungi</taxon>
        <taxon>Dikarya</taxon>
        <taxon>Basidiomycota</taxon>
        <taxon>Ustilaginomycotina</taxon>
        <taxon>Ustilaginomycetes</taxon>
        <taxon>Ustilaginales</taxon>
        <taxon>Ustilaginaceae</taxon>
        <taxon>Ustilago</taxon>
    </lineage>
</organism>
<evidence type="ECO:0000256" key="14">
    <source>
        <dbReference type="SAM" id="MobiDB-lite"/>
    </source>
</evidence>
<evidence type="ECO:0000256" key="12">
    <source>
        <dbReference type="ARBA" id="ARBA00023306"/>
    </source>
</evidence>
<dbReference type="PROSITE" id="PS00845">
    <property type="entry name" value="CAP_GLY_1"/>
    <property type="match status" value="1"/>
</dbReference>
<keyword evidence="11" id="KW-0206">Cytoskeleton</keyword>
<feature type="compositionally biased region" description="Low complexity" evidence="14">
    <location>
        <begin position="192"/>
        <end position="218"/>
    </location>
</feature>
<dbReference type="PANTHER" id="PTHR18916">
    <property type="entry name" value="DYNACTIN 1-RELATED MICROTUBULE-BINDING"/>
    <property type="match status" value="1"/>
</dbReference>
<evidence type="ECO:0000256" key="1">
    <source>
        <dbReference type="ARBA" id="ARBA00004114"/>
    </source>
</evidence>
<dbReference type="GO" id="GO:0051301">
    <property type="term" value="P:cell division"/>
    <property type="evidence" value="ECO:0007669"/>
    <property type="project" value="UniProtKB-KW"/>
</dbReference>
<sequence length="1532" mass="166093">MAAPRTPSAASQPLHLHSRVKVSNLGHGEVLFVGQTSFAAGVWVGIELDDPNGKNNGSVQGKRYFECEDGHGVFVRSSQVHLLSPEEEMHSVDDEPPARQAPAATSTPSASAAARLSPRKSVAATPARAPAPRTSLAPSARPSTVRRTSTASVASATSSASASRPPTAASISARTASPVKPATGVRSPVKPSVTGRTSVSSASTRSAAASSLASRTGSPSTPAAATRTVRPGVTPSTRTPAVGSSAARTAPRPLAATSSSAKPQTPSAARAGLRPVPASRPSMLAGGARTATSSPSVASASRAAAASAPISRTGSATGPASRSGSWLAPSRLGPRSSAESAISSGRTSASQRLMDLEDDNSDYDYNEEEDDEDLLATASPSAAHLTPGSRRAHEDVGDADEADLTISPDGPDTGDDTVADSTLRSTKLLNKSTRDFMSLVEPSSSTAAVRSSAEFGALQKQVEELRAKVRVLEKKRDDERNRIAELEKLKEEAEMSIAAAPKLTAKVQDLQAELKDQKKLEKDWAMQKDDFERQLSRLNDELESLTLDREMAEEKAETATLEAEEHLLSLEAANAKIQALEKHLNPHLLRKRAAKVDEDGADDGERDEEAEEGDDDADAEYSAASDLLQRENDQLRRVLRDLRDRSNEIEGEQRRKIIELERENAELIELNSTNDSLLPELENAESMIEDLKLQLDDALGAQDLVEQLTERNLQLSDLVKKLRDEIEEHETIAEINNELEEQHTINEKELREEVDLCESRIRDLQARNEGLENNAVDYQNTFAQFRELVSNLQSELEAAKAEQAQYGGEGGPGRQDLADQAMLNLNLKLQSSALKSQAKTIDLELGRLQASQATSHLEMARSYLPSAYFETDADAVHCLLFFRRMAVKSELIKSIVETNHDIQESLSGVVPEIMVSVCQMRHSIAHFSALSRQIAAVLKLAPTEVFLRGGRMYKENMAIERKIDSFIVALRREELKELEAGLEFGRFVKQFEDFTMALGGDENDSDLAAKEVGSANLIDHDLDTLIAALGYAKQQLAQLYADDDVEWEMGGKNIEDDLFDPLQELINRIRNTKVLTRKVLRRLLSLAENDEAVRMEAIMHLPPLGRLTSQLVTFATQLCKSVSTYVSEVRTSKTTLEINKVIDMVSEATEEGLGKPDVNLWSGPLSCTSHLSTTIQTVLSAIVEQGNVIRIDGPGPWLARSEEIKTQSAQNPELERQVAKLSEDARDLLRQVKARDQALQESSIKIERLQKQLEKSKAQVDQHSDIRTTLAETQKQAKAYQEANDALQTEIEALQKENDLLKAKVVAVPAEGGEMMGDVEKRVVGVGGKGVQDGGVDVGAGYSSLETSYLVDQLEALKGALKHLRNENAVLKGNTLLQSIEALPCLTRQKRATVAEKEVGGKSGDESDTKKIGEPVKRASLRTSTTTAAAVGGGGMRSEAKKIYTNALTTLAMSSVVDLMPVSKAEKGGQGEEKEDGVKRGIGRPWIPYHKQPEVQLHLQTQTRVKLVRQLSALSDRLESVAPGMGLRSVKA</sequence>
<dbReference type="Proteomes" id="UP000658997">
    <property type="component" value="Unassembled WGS sequence"/>
</dbReference>
<dbReference type="PANTHER" id="PTHR18916:SF6">
    <property type="entry name" value="DYNACTIN SUBUNIT 1"/>
    <property type="match status" value="1"/>
</dbReference>
<feature type="compositionally biased region" description="Basic and acidic residues" evidence="14">
    <location>
        <begin position="87"/>
        <end position="97"/>
    </location>
</feature>
<comment type="subcellular location">
    <subcellularLocation>
        <location evidence="3">Cytoplasm</location>
        <location evidence="3">Cell cortex</location>
    </subcellularLocation>
    <subcellularLocation>
        <location evidence="1">Cytoplasm</location>
        <location evidence="1">Cytoskeleton</location>
        <location evidence="1">Microtubule organizing center</location>
        <location evidence="1">Centrosome</location>
        <location evidence="1">Centriole</location>
    </subcellularLocation>
    <subcellularLocation>
        <location evidence="2">Cytoplasm</location>
        <location evidence="2">Cytoskeleton</location>
        <location evidence="2">Spindle</location>
    </subcellularLocation>
</comment>
<dbReference type="EMBL" id="ULHB01000031">
    <property type="protein sequence ID" value="SYW77951.1"/>
    <property type="molecule type" value="Genomic_DNA"/>
</dbReference>
<dbReference type="GO" id="GO:0030286">
    <property type="term" value="C:dynein complex"/>
    <property type="evidence" value="ECO:0007669"/>
    <property type="project" value="UniProtKB-KW"/>
</dbReference>
<gene>
    <name evidence="17" type="ORF">UBRO2_02143</name>
    <name evidence="16" type="ORF">UBRO_05818</name>
</gene>
<feature type="compositionally biased region" description="Acidic residues" evidence="14">
    <location>
        <begin position="599"/>
        <end position="619"/>
    </location>
</feature>
<keyword evidence="10 13" id="KW-0175">Coiled coil</keyword>
<feature type="region of interest" description="Disordered" evidence="14">
    <location>
        <begin position="85"/>
        <end position="420"/>
    </location>
</feature>
<feature type="compositionally biased region" description="Polar residues" evidence="14">
    <location>
        <begin position="258"/>
        <end position="267"/>
    </location>
</feature>
<keyword evidence="9" id="KW-0243">Dynein</keyword>
<feature type="coiled-coil region" evidence="13">
    <location>
        <begin position="1204"/>
        <end position="1304"/>
    </location>
</feature>
<dbReference type="EMBL" id="LT558130">
    <property type="protein sequence ID" value="SAM84540.1"/>
    <property type="molecule type" value="Genomic_DNA"/>
</dbReference>
<feature type="compositionally biased region" description="Low complexity" evidence="14">
    <location>
        <begin position="244"/>
        <end position="257"/>
    </location>
</feature>
<keyword evidence="6" id="KW-0132">Cell division</keyword>
<dbReference type="OrthoDB" id="2130750at2759"/>
<keyword evidence="7" id="KW-0493">Microtubule</keyword>
<feature type="compositionally biased region" description="Low complexity" evidence="14">
    <location>
        <begin position="288"/>
        <end position="313"/>
    </location>
</feature>
<feature type="coiled-coil region" evidence="13">
    <location>
        <begin position="455"/>
        <end position="583"/>
    </location>
</feature>
<keyword evidence="8" id="KW-0498">Mitosis</keyword>
<feature type="region of interest" description="Disordered" evidence="14">
    <location>
        <begin position="591"/>
        <end position="627"/>
    </location>
</feature>
<dbReference type="InterPro" id="IPR036859">
    <property type="entry name" value="CAP-Gly_dom_sf"/>
</dbReference>
<feature type="region of interest" description="Disordered" evidence="14">
    <location>
        <begin position="1393"/>
        <end position="1415"/>
    </location>
</feature>
<accession>A0A1K0G9R8</accession>
<feature type="compositionally biased region" description="Basic and acidic residues" evidence="14">
    <location>
        <begin position="1464"/>
        <end position="1479"/>
    </location>
</feature>
<dbReference type="InterPro" id="IPR022157">
    <property type="entry name" value="Dynactin"/>
</dbReference>
<protein>
    <submittedName>
        <fullName evidence="16">Related to Dynactin 1</fullName>
    </submittedName>
</protein>
<evidence type="ECO:0000256" key="10">
    <source>
        <dbReference type="ARBA" id="ARBA00023054"/>
    </source>
</evidence>
<keyword evidence="19" id="KW-1185">Reference proteome</keyword>
<evidence type="ECO:0000313" key="19">
    <source>
        <dbReference type="Proteomes" id="UP000658997"/>
    </source>
</evidence>
<evidence type="ECO:0000256" key="3">
    <source>
        <dbReference type="ARBA" id="ARBA00004544"/>
    </source>
</evidence>
<dbReference type="GO" id="GO:0005874">
    <property type="term" value="C:microtubule"/>
    <property type="evidence" value="ECO:0007669"/>
    <property type="project" value="UniProtKB-KW"/>
</dbReference>
<evidence type="ECO:0000256" key="13">
    <source>
        <dbReference type="SAM" id="Coils"/>
    </source>
</evidence>
<evidence type="ECO:0000256" key="6">
    <source>
        <dbReference type="ARBA" id="ARBA00022618"/>
    </source>
</evidence>
<reference evidence="18" key="1">
    <citation type="submission" date="2016-04" db="EMBL/GenBank/DDBJ databases">
        <authorList>
            <person name="Guldener U."/>
            <person name="Guldener U."/>
        </authorList>
    </citation>
    <scope>NUCLEOTIDE SEQUENCE [LARGE SCALE GENOMIC DNA]</scope>
    <source>
        <strain evidence="18">UB2112</strain>
    </source>
</reference>